<dbReference type="GO" id="GO:0008311">
    <property type="term" value="F:double-stranded DNA 3'-5' DNA exonuclease activity"/>
    <property type="evidence" value="ECO:0007669"/>
    <property type="project" value="UniProtKB-EC"/>
</dbReference>
<evidence type="ECO:0000256" key="10">
    <source>
        <dbReference type="SAM" id="SignalP"/>
    </source>
</evidence>
<dbReference type="GO" id="GO:0005737">
    <property type="term" value="C:cytoplasm"/>
    <property type="evidence" value="ECO:0007669"/>
    <property type="project" value="TreeGrafter"/>
</dbReference>
<evidence type="ECO:0000256" key="1">
    <source>
        <dbReference type="ARBA" id="ARBA00000493"/>
    </source>
</evidence>
<dbReference type="GO" id="GO:0006308">
    <property type="term" value="P:DNA catabolic process"/>
    <property type="evidence" value="ECO:0007669"/>
    <property type="project" value="TreeGrafter"/>
</dbReference>
<sequence length="193" mass="21873">GSWASRITALLSFITFLRMLGRPLLVGHNSRRFDCHVLARALDEFGLRSDFQKEVSGFVDTLPLARQLLKDSGLQSFKQENLVKTLLGVSYAAHNALEDVQALQKLYWALKPTANQIQQLIFTLDSLATAAVNQVPVRPSGQSALCERFSKALDITREERMLLLQKKTKQCDALVIFVWLWLATNDVFMFFNK</sequence>
<dbReference type="InterPro" id="IPR012337">
    <property type="entry name" value="RNaseH-like_sf"/>
</dbReference>
<feature type="signal peptide" evidence="10">
    <location>
        <begin position="1"/>
        <end position="21"/>
    </location>
</feature>
<evidence type="ECO:0000256" key="5">
    <source>
        <dbReference type="ARBA" id="ARBA00022723"/>
    </source>
</evidence>
<dbReference type="Pfam" id="PF00929">
    <property type="entry name" value="RNase_T"/>
    <property type="match status" value="1"/>
</dbReference>
<evidence type="ECO:0000313" key="12">
    <source>
        <dbReference type="Ensembl" id="ENSSRHP00000049982.1"/>
    </source>
</evidence>
<comment type="cofactor">
    <cofactor evidence="2">
        <name>Mg(2+)</name>
        <dbReference type="ChEBI" id="CHEBI:18420"/>
    </cofactor>
</comment>
<dbReference type="GO" id="GO:0046872">
    <property type="term" value="F:metal ion binding"/>
    <property type="evidence" value="ECO:0007669"/>
    <property type="project" value="UniProtKB-KW"/>
</dbReference>
<dbReference type="InterPro" id="IPR040393">
    <property type="entry name" value="TREX1/2"/>
</dbReference>
<accession>A0A673JE68</accession>
<feature type="domain" description="Exonuclease" evidence="11">
    <location>
        <begin position="16"/>
        <end position="107"/>
    </location>
</feature>
<dbReference type="AlphaFoldDB" id="A0A673JE68"/>
<proteinExistence type="inferred from homology"/>
<evidence type="ECO:0000259" key="11">
    <source>
        <dbReference type="Pfam" id="PF00929"/>
    </source>
</evidence>
<keyword evidence="6" id="KW-0378">Hydrolase</keyword>
<dbReference type="SUPFAM" id="SSF53098">
    <property type="entry name" value="Ribonuclease H-like"/>
    <property type="match status" value="1"/>
</dbReference>
<dbReference type="Gene3D" id="3.30.420.10">
    <property type="entry name" value="Ribonuclease H-like superfamily/Ribonuclease H"/>
    <property type="match status" value="1"/>
</dbReference>
<keyword evidence="4" id="KW-0540">Nuclease</keyword>
<keyword evidence="8" id="KW-0460">Magnesium</keyword>
<evidence type="ECO:0000256" key="6">
    <source>
        <dbReference type="ARBA" id="ARBA00022801"/>
    </source>
</evidence>
<comment type="catalytic activity">
    <reaction evidence="1">
        <text>Exonucleolytic cleavage in the 3'- to 5'-direction to yield nucleoside 5'-phosphates.</text>
        <dbReference type="EC" id="3.1.11.2"/>
    </reaction>
</comment>
<dbReference type="InterPro" id="IPR036397">
    <property type="entry name" value="RNaseH_sf"/>
</dbReference>
<evidence type="ECO:0000313" key="13">
    <source>
        <dbReference type="Proteomes" id="UP000472270"/>
    </source>
</evidence>
<keyword evidence="5" id="KW-0479">Metal-binding</keyword>
<feature type="chain" id="PRO_5025639275" description="exodeoxyribonuclease III" evidence="10">
    <location>
        <begin position="22"/>
        <end position="193"/>
    </location>
</feature>
<dbReference type="Ensembl" id="ENSSRHT00000051393.1">
    <property type="protein sequence ID" value="ENSSRHP00000049982.1"/>
    <property type="gene ID" value="ENSSRHG00000025170.1"/>
</dbReference>
<evidence type="ECO:0000256" key="7">
    <source>
        <dbReference type="ARBA" id="ARBA00022839"/>
    </source>
</evidence>
<evidence type="ECO:0000256" key="9">
    <source>
        <dbReference type="ARBA" id="ARBA00025769"/>
    </source>
</evidence>
<evidence type="ECO:0000256" key="3">
    <source>
        <dbReference type="ARBA" id="ARBA00012115"/>
    </source>
</evidence>
<dbReference type="PANTHER" id="PTHR13058">
    <property type="entry name" value="THREE PRIME REPAIR EXONUCLEASE 1, 2"/>
    <property type="match status" value="1"/>
</dbReference>
<evidence type="ECO:0000256" key="4">
    <source>
        <dbReference type="ARBA" id="ARBA00022722"/>
    </source>
</evidence>
<dbReference type="PANTHER" id="PTHR13058:SF22">
    <property type="entry name" value="EXODEOXYRIBONUCLEASE III"/>
    <property type="match status" value="1"/>
</dbReference>
<reference evidence="12" key="2">
    <citation type="submission" date="2025-09" db="UniProtKB">
        <authorList>
            <consortium name="Ensembl"/>
        </authorList>
    </citation>
    <scope>IDENTIFICATION</scope>
</reference>
<keyword evidence="7" id="KW-0269">Exonuclease</keyword>
<reference evidence="12" key="1">
    <citation type="submission" date="2025-08" db="UniProtKB">
        <authorList>
            <consortium name="Ensembl"/>
        </authorList>
    </citation>
    <scope>IDENTIFICATION</scope>
</reference>
<dbReference type="Proteomes" id="UP000472270">
    <property type="component" value="Unassembled WGS sequence"/>
</dbReference>
<dbReference type="GO" id="GO:0003676">
    <property type="term" value="F:nucleic acid binding"/>
    <property type="evidence" value="ECO:0007669"/>
    <property type="project" value="InterPro"/>
</dbReference>
<evidence type="ECO:0000256" key="2">
    <source>
        <dbReference type="ARBA" id="ARBA00001946"/>
    </source>
</evidence>
<dbReference type="EC" id="3.1.11.2" evidence="3"/>
<comment type="similarity">
    <text evidence="9">Belongs to the exonuclease superfamily. TREX family.</text>
</comment>
<dbReference type="InterPro" id="IPR013520">
    <property type="entry name" value="Ribonucl_H"/>
</dbReference>
<dbReference type="CDD" id="cd06127">
    <property type="entry name" value="DEDDh"/>
    <property type="match status" value="1"/>
</dbReference>
<protein>
    <recommendedName>
        <fullName evidence="3">exodeoxyribonuclease III</fullName>
        <ecNumber evidence="3">3.1.11.2</ecNumber>
    </recommendedName>
</protein>
<name>A0A673JE68_9TELE</name>
<keyword evidence="10" id="KW-0732">Signal</keyword>
<keyword evidence="13" id="KW-1185">Reference proteome</keyword>
<evidence type="ECO:0000256" key="8">
    <source>
        <dbReference type="ARBA" id="ARBA00022842"/>
    </source>
</evidence>
<organism evidence="12 13">
    <name type="scientific">Sinocyclocheilus rhinocerous</name>
    <dbReference type="NCBI Taxonomy" id="307959"/>
    <lineage>
        <taxon>Eukaryota</taxon>
        <taxon>Metazoa</taxon>
        <taxon>Chordata</taxon>
        <taxon>Craniata</taxon>
        <taxon>Vertebrata</taxon>
        <taxon>Euteleostomi</taxon>
        <taxon>Actinopterygii</taxon>
        <taxon>Neopterygii</taxon>
        <taxon>Teleostei</taxon>
        <taxon>Ostariophysi</taxon>
        <taxon>Cypriniformes</taxon>
        <taxon>Cyprinidae</taxon>
        <taxon>Cyprininae</taxon>
        <taxon>Sinocyclocheilus</taxon>
    </lineage>
</organism>